<keyword evidence="1" id="KW-0378">Hydrolase</keyword>
<dbReference type="OrthoDB" id="207912at2"/>
<feature type="domain" description="PAS" evidence="3">
    <location>
        <begin position="1"/>
        <end position="67"/>
    </location>
</feature>
<accession>B4VXE8</accession>
<dbReference type="GO" id="GO:0016791">
    <property type="term" value="F:phosphatase activity"/>
    <property type="evidence" value="ECO:0007669"/>
    <property type="project" value="TreeGrafter"/>
</dbReference>
<keyword evidence="5" id="KW-1185">Reference proteome</keyword>
<dbReference type="PANTHER" id="PTHR43156">
    <property type="entry name" value="STAGE II SPORULATION PROTEIN E-RELATED"/>
    <property type="match status" value="1"/>
</dbReference>
<dbReference type="InterPro" id="IPR001932">
    <property type="entry name" value="PPM-type_phosphatase-like_dom"/>
</dbReference>
<dbReference type="SUPFAM" id="SSF55785">
    <property type="entry name" value="PYP-like sensor domain (PAS domain)"/>
    <property type="match status" value="1"/>
</dbReference>
<feature type="domain" description="PAS" evidence="3">
    <location>
        <begin position="122"/>
        <end position="196"/>
    </location>
</feature>
<dbReference type="Proteomes" id="UP000003835">
    <property type="component" value="Unassembled WGS sequence"/>
</dbReference>
<gene>
    <name evidence="4" type="ORF">MC7420_1188</name>
</gene>
<dbReference type="InterPro" id="IPR052016">
    <property type="entry name" value="Bact_Sigma-Reg"/>
</dbReference>
<feature type="coiled-coil region" evidence="2">
    <location>
        <begin position="239"/>
        <end position="283"/>
    </location>
</feature>
<dbReference type="InterPro" id="IPR000014">
    <property type="entry name" value="PAS"/>
</dbReference>
<dbReference type="InterPro" id="IPR036457">
    <property type="entry name" value="PPM-type-like_dom_sf"/>
</dbReference>
<evidence type="ECO:0000313" key="5">
    <source>
        <dbReference type="Proteomes" id="UP000003835"/>
    </source>
</evidence>
<name>B4VXE8_9CYAN</name>
<reference evidence="4 5" key="1">
    <citation type="submission" date="2008-07" db="EMBL/GenBank/DDBJ databases">
        <authorList>
            <person name="Tandeau de Marsac N."/>
            <person name="Ferriera S."/>
            <person name="Johnson J."/>
            <person name="Kravitz S."/>
            <person name="Beeson K."/>
            <person name="Sutton G."/>
            <person name="Rogers Y.-H."/>
            <person name="Friedman R."/>
            <person name="Frazier M."/>
            <person name="Venter J.C."/>
        </authorList>
    </citation>
    <scope>NUCLEOTIDE SEQUENCE [LARGE SCALE GENOMIC DNA]</scope>
    <source>
        <strain evidence="4 5">PCC 7420</strain>
    </source>
</reference>
<dbReference type="eggNOG" id="COG2208">
    <property type="taxonomic scope" value="Bacteria"/>
</dbReference>
<dbReference type="STRING" id="118168.MC7420_1188"/>
<evidence type="ECO:0000259" key="3">
    <source>
        <dbReference type="SMART" id="SM00091"/>
    </source>
</evidence>
<keyword evidence="2" id="KW-0175">Coiled coil</keyword>
<dbReference type="EMBL" id="DS989858">
    <property type="protein sequence ID" value="EDX73392.1"/>
    <property type="molecule type" value="Genomic_DNA"/>
</dbReference>
<dbReference type="Gene3D" id="3.60.40.10">
    <property type="entry name" value="PPM-type phosphatase domain"/>
    <property type="match status" value="1"/>
</dbReference>
<evidence type="ECO:0000256" key="2">
    <source>
        <dbReference type="SAM" id="Coils"/>
    </source>
</evidence>
<dbReference type="NCBIfam" id="TIGR00229">
    <property type="entry name" value="sensory_box"/>
    <property type="match status" value="1"/>
</dbReference>
<dbReference type="Pfam" id="PF13188">
    <property type="entry name" value="PAS_8"/>
    <property type="match status" value="1"/>
</dbReference>
<dbReference type="Pfam" id="PF07228">
    <property type="entry name" value="SpoIIE"/>
    <property type="match status" value="1"/>
</dbReference>
<evidence type="ECO:0000256" key="1">
    <source>
        <dbReference type="ARBA" id="ARBA00022801"/>
    </source>
</evidence>
<dbReference type="Gene3D" id="3.30.450.20">
    <property type="entry name" value="PAS domain"/>
    <property type="match status" value="1"/>
</dbReference>
<protein>
    <recommendedName>
        <fullName evidence="3">PAS domain-containing protein</fullName>
    </recommendedName>
</protein>
<dbReference type="PANTHER" id="PTHR43156:SF2">
    <property type="entry name" value="STAGE II SPORULATION PROTEIN E"/>
    <property type="match status" value="1"/>
</dbReference>
<sequence length="416" mass="48078">MKDCPLYAVYTGGMLILDDSLTIFNVTPEFCEHFTCTPESIVGKPLDSLFSRKDKRGRFLFHKKLSQYKKGLLDLTIVIFINKNEFISRLRLVKRDKEWLAIFENILAEEDDLFREFYLGRERWTSIVRNSSEGIAILDSEGRLVEFNSRFLEIMQFRSVHGVLLNESALLNKYLFDLSDNEQFNSAQHHFEKAKTSKRKSYQEIQHLSYYLRLEITPIYLPVKGFSGCSFVIKDITHQKQLEFMAQQLQQKNQELERQKQELQAAHQEIVTLNQKLHQENLRLSAELDVTKKLQQMILPKQEELDLIEGLDIAGFMQPADEVGGDYYDVIQQNGNVKISIGDVTGHGLESGVLMLMTQTAVRTLQESEETNPVKFLDILNRTIYSNIQRINPYRNVTLAILDYANGNLGVSGQYT</sequence>
<evidence type="ECO:0000313" key="4">
    <source>
        <dbReference type="EMBL" id="EDX73392.1"/>
    </source>
</evidence>
<organism evidence="4 5">
    <name type="scientific">Coleofasciculus chthonoplastes PCC 7420</name>
    <dbReference type="NCBI Taxonomy" id="118168"/>
    <lineage>
        <taxon>Bacteria</taxon>
        <taxon>Bacillati</taxon>
        <taxon>Cyanobacteriota</taxon>
        <taxon>Cyanophyceae</taxon>
        <taxon>Coleofasciculales</taxon>
        <taxon>Coleofasciculaceae</taxon>
        <taxon>Coleofasciculus</taxon>
    </lineage>
</organism>
<dbReference type="HOGENOM" id="CLU_660063_0_0_3"/>
<dbReference type="InterPro" id="IPR035965">
    <property type="entry name" value="PAS-like_dom_sf"/>
</dbReference>
<proteinExistence type="predicted"/>
<dbReference type="AlphaFoldDB" id="B4VXE8"/>
<dbReference type="SMART" id="SM00091">
    <property type="entry name" value="PAS"/>
    <property type="match status" value="2"/>
</dbReference>